<dbReference type="RefSeq" id="WP_025084907.1">
    <property type="nucleotide sequence ID" value="NZ_AZES01000029.1"/>
</dbReference>
<comment type="caution">
    <text evidence="3">The sequence shown here is derived from an EMBL/GenBank/DDBJ whole genome shotgun (WGS) entry which is preliminary data.</text>
</comment>
<accession>A0A0R1PHZ9</accession>
<dbReference type="PATRIC" id="fig|1122151.5.peg.1579"/>
<evidence type="ECO:0000259" key="2">
    <source>
        <dbReference type="Pfam" id="PF06458"/>
    </source>
</evidence>
<dbReference type="InterPro" id="IPR009459">
    <property type="entry name" value="MucBP_dom"/>
</dbReference>
<dbReference type="EMBL" id="AZES01000029">
    <property type="protein sequence ID" value="KRL31743.1"/>
    <property type="molecule type" value="Genomic_DNA"/>
</dbReference>
<evidence type="ECO:0000256" key="1">
    <source>
        <dbReference type="ARBA" id="ARBA00022737"/>
    </source>
</evidence>
<dbReference type="Pfam" id="PF06458">
    <property type="entry name" value="MucBP"/>
    <property type="match status" value="2"/>
</dbReference>
<evidence type="ECO:0000313" key="3">
    <source>
        <dbReference type="EMBL" id="KRL31743.1"/>
    </source>
</evidence>
<keyword evidence="4" id="KW-1185">Reference proteome</keyword>
<evidence type="ECO:0000313" key="4">
    <source>
        <dbReference type="Proteomes" id="UP000051908"/>
    </source>
</evidence>
<feature type="domain" description="MucBP" evidence="2">
    <location>
        <begin position="103"/>
        <end position="164"/>
    </location>
</feature>
<sequence>MGKKQTNQHFSHNGERTMENDVLSPKVKKIARDDVEIKVHYVDSLGKEISKPVTIKGHYLDKLDIPWQEIPGYVLSSVTNFQQTFIPNSDGIYLVYASQLSAPVIVYHRNTDGNLIADPQYLEGELNRQFDSHPLQEADHFLVHSPKEPHGQFTNKVQEQEYVYNVLPVREFKIKKNLYIRTKDNVNVFSEPTSKVPLDKPLPFGTDWKVYRAVQETYNSTIWYNLGGNTWIPNSERIMTRIIQQPTSQQEMLRSPLSETASNISYTYSVIDSMNINRSVKILYYSDQFVTAWKTPYGDMDNQRYQGGQFVFVKTLVQLDNYSVWAQLDDGYYIESKYLNL</sequence>
<dbReference type="Proteomes" id="UP000051908">
    <property type="component" value="Unassembled WGS sequence"/>
</dbReference>
<dbReference type="AlphaFoldDB" id="A0A0R1PHZ9"/>
<dbReference type="Gene3D" id="3.10.20.320">
    <property type="entry name" value="Putative peptidoglycan bound protein (lpxtg motif)"/>
    <property type="match status" value="2"/>
</dbReference>
<organism evidence="3 4">
    <name type="scientific">Companilactobacillus paralimentarius DSM 13238 = JCM 10415</name>
    <dbReference type="NCBI Taxonomy" id="1122151"/>
    <lineage>
        <taxon>Bacteria</taxon>
        <taxon>Bacillati</taxon>
        <taxon>Bacillota</taxon>
        <taxon>Bacilli</taxon>
        <taxon>Lactobacillales</taxon>
        <taxon>Lactobacillaceae</taxon>
        <taxon>Companilactobacillus</taxon>
    </lineage>
</organism>
<name>A0A0R1PHZ9_9LACO</name>
<feature type="domain" description="MucBP" evidence="2">
    <location>
        <begin position="37"/>
        <end position="85"/>
    </location>
</feature>
<gene>
    <name evidence="3" type="ORF">FD33_GL001523</name>
</gene>
<dbReference type="OrthoDB" id="2329985at2"/>
<dbReference type="GeneID" id="96667369"/>
<keyword evidence="1" id="KW-0677">Repeat</keyword>
<proteinExistence type="predicted"/>
<protein>
    <recommendedName>
        <fullName evidence="2">MucBP domain-containing protein</fullName>
    </recommendedName>
</protein>
<reference evidence="3 4" key="1">
    <citation type="journal article" date="2015" name="Genome Announc.">
        <title>Expanding the biotechnology potential of lactobacilli through comparative genomics of 213 strains and associated genera.</title>
        <authorList>
            <person name="Sun Z."/>
            <person name="Harris H.M."/>
            <person name="McCann A."/>
            <person name="Guo C."/>
            <person name="Argimon S."/>
            <person name="Zhang W."/>
            <person name="Yang X."/>
            <person name="Jeffery I.B."/>
            <person name="Cooney J.C."/>
            <person name="Kagawa T.F."/>
            <person name="Liu W."/>
            <person name="Song Y."/>
            <person name="Salvetti E."/>
            <person name="Wrobel A."/>
            <person name="Rasinkangas P."/>
            <person name="Parkhill J."/>
            <person name="Rea M.C."/>
            <person name="O'Sullivan O."/>
            <person name="Ritari J."/>
            <person name="Douillard F.P."/>
            <person name="Paul Ross R."/>
            <person name="Yang R."/>
            <person name="Briner A.E."/>
            <person name="Felis G.E."/>
            <person name="de Vos W.M."/>
            <person name="Barrangou R."/>
            <person name="Klaenhammer T.R."/>
            <person name="Caufield P.W."/>
            <person name="Cui Y."/>
            <person name="Zhang H."/>
            <person name="O'Toole P.W."/>
        </authorList>
    </citation>
    <scope>NUCLEOTIDE SEQUENCE [LARGE SCALE GENOMIC DNA]</scope>
    <source>
        <strain evidence="3 4">DSM 13238</strain>
    </source>
</reference>